<accession>A0AAV7TI41</accession>
<dbReference type="Proteomes" id="UP001066276">
    <property type="component" value="Chromosome 3_2"/>
</dbReference>
<gene>
    <name evidence="2" type="ORF">NDU88_001373</name>
</gene>
<dbReference type="EMBL" id="JANPWB010000006">
    <property type="protein sequence ID" value="KAJ1176090.1"/>
    <property type="molecule type" value="Genomic_DNA"/>
</dbReference>
<protein>
    <recommendedName>
        <fullName evidence="4">Secreted protein</fullName>
    </recommendedName>
</protein>
<evidence type="ECO:0008006" key="4">
    <source>
        <dbReference type="Google" id="ProtNLM"/>
    </source>
</evidence>
<sequence>MICALPLVVTELALHCKAHSSGLLTLSCPESITVPTPLPTGLPVAVKIAACLAPCPARGRGRHSRGGSLRSFQPARRRLPTHNKVTEEKEPPGVPPPPPRRIRGSRAATAFQQRELT</sequence>
<feature type="region of interest" description="Disordered" evidence="1">
    <location>
        <begin position="57"/>
        <end position="117"/>
    </location>
</feature>
<organism evidence="2 3">
    <name type="scientific">Pleurodeles waltl</name>
    <name type="common">Iberian ribbed newt</name>
    <dbReference type="NCBI Taxonomy" id="8319"/>
    <lineage>
        <taxon>Eukaryota</taxon>
        <taxon>Metazoa</taxon>
        <taxon>Chordata</taxon>
        <taxon>Craniata</taxon>
        <taxon>Vertebrata</taxon>
        <taxon>Euteleostomi</taxon>
        <taxon>Amphibia</taxon>
        <taxon>Batrachia</taxon>
        <taxon>Caudata</taxon>
        <taxon>Salamandroidea</taxon>
        <taxon>Salamandridae</taxon>
        <taxon>Pleurodelinae</taxon>
        <taxon>Pleurodeles</taxon>
    </lineage>
</organism>
<reference evidence="2" key="1">
    <citation type="journal article" date="2022" name="bioRxiv">
        <title>Sequencing and chromosome-scale assembly of the giantPleurodeles waltlgenome.</title>
        <authorList>
            <person name="Brown T."/>
            <person name="Elewa A."/>
            <person name="Iarovenko S."/>
            <person name="Subramanian E."/>
            <person name="Araus A.J."/>
            <person name="Petzold A."/>
            <person name="Susuki M."/>
            <person name="Suzuki K.-i.T."/>
            <person name="Hayashi T."/>
            <person name="Toyoda A."/>
            <person name="Oliveira C."/>
            <person name="Osipova E."/>
            <person name="Leigh N.D."/>
            <person name="Simon A."/>
            <person name="Yun M.H."/>
        </authorList>
    </citation>
    <scope>NUCLEOTIDE SEQUENCE</scope>
    <source>
        <strain evidence="2">20211129_DDA</strain>
        <tissue evidence="2">Liver</tissue>
    </source>
</reference>
<comment type="caution">
    <text evidence="2">The sequence shown here is derived from an EMBL/GenBank/DDBJ whole genome shotgun (WGS) entry which is preliminary data.</text>
</comment>
<keyword evidence="3" id="KW-1185">Reference proteome</keyword>
<name>A0AAV7TI41_PLEWA</name>
<evidence type="ECO:0000256" key="1">
    <source>
        <dbReference type="SAM" id="MobiDB-lite"/>
    </source>
</evidence>
<evidence type="ECO:0000313" key="3">
    <source>
        <dbReference type="Proteomes" id="UP001066276"/>
    </source>
</evidence>
<proteinExistence type="predicted"/>
<dbReference type="AlphaFoldDB" id="A0AAV7TI41"/>
<evidence type="ECO:0000313" key="2">
    <source>
        <dbReference type="EMBL" id="KAJ1176090.1"/>
    </source>
</evidence>